<evidence type="ECO:0008006" key="5">
    <source>
        <dbReference type="Google" id="ProtNLM"/>
    </source>
</evidence>
<evidence type="ECO:0000313" key="4">
    <source>
        <dbReference type="Proteomes" id="UP000449004"/>
    </source>
</evidence>
<feature type="signal peptide" evidence="2">
    <location>
        <begin position="1"/>
        <end position="22"/>
    </location>
</feature>
<evidence type="ECO:0000256" key="1">
    <source>
        <dbReference type="SAM" id="MobiDB-lite"/>
    </source>
</evidence>
<protein>
    <recommendedName>
        <fullName evidence="5">Late embryogenesis abundant protein</fullName>
    </recommendedName>
</protein>
<feature type="region of interest" description="Disordered" evidence="1">
    <location>
        <begin position="135"/>
        <end position="161"/>
    </location>
</feature>
<dbReference type="EMBL" id="WELC01000017">
    <property type="protein sequence ID" value="KAB7629538.1"/>
    <property type="molecule type" value="Genomic_DNA"/>
</dbReference>
<accession>A0A7V7YEN5</accession>
<evidence type="ECO:0000313" key="3">
    <source>
        <dbReference type="EMBL" id="KAB7629538.1"/>
    </source>
</evidence>
<proteinExistence type="predicted"/>
<dbReference type="Gene3D" id="2.60.40.1820">
    <property type="match status" value="1"/>
</dbReference>
<dbReference type="PROSITE" id="PS51257">
    <property type="entry name" value="PROKAR_LIPOPROTEIN"/>
    <property type="match status" value="1"/>
</dbReference>
<reference evidence="3 4" key="1">
    <citation type="submission" date="2019-10" db="EMBL/GenBank/DDBJ databases">
        <title>Halotolerant bacteria associated to Saharan-endemic halophytes Stipa tenacissima L. and Atriplex halimus L mitigate salt stress and promote growth of tomato plants.</title>
        <authorList>
            <person name="Dif G."/>
        </authorList>
    </citation>
    <scope>NUCLEOTIDE SEQUENCE [LARGE SCALE GENOMIC DNA]</scope>
    <source>
        <strain evidence="3 4">IS26</strain>
    </source>
</reference>
<evidence type="ECO:0000256" key="2">
    <source>
        <dbReference type="SAM" id="SignalP"/>
    </source>
</evidence>
<dbReference type="SUPFAM" id="SSF117070">
    <property type="entry name" value="LEA14-like"/>
    <property type="match status" value="1"/>
</dbReference>
<sequence length="161" mass="17145">MSHRFRPRLALALIVVASLALTACNKTVKRVSEPAASVQELTVRADGSWTVALRLQNFSSMPMTFDNVALQLKVSDEDAGQLQLKPALSIGGVSADVVNVDIKPSSGARLVMADALAGNRTLGYSLKGTVSATPQEKKQRTFEIDSRSTLNQAPGLPGVLR</sequence>
<organism evidence="3 4">
    <name type="scientific">Stenotrophomonas rhizophila</name>
    <dbReference type="NCBI Taxonomy" id="216778"/>
    <lineage>
        <taxon>Bacteria</taxon>
        <taxon>Pseudomonadati</taxon>
        <taxon>Pseudomonadota</taxon>
        <taxon>Gammaproteobacteria</taxon>
        <taxon>Lysobacterales</taxon>
        <taxon>Lysobacteraceae</taxon>
        <taxon>Stenotrophomonas</taxon>
    </lineage>
</organism>
<name>A0A7V7YEN5_9GAMM</name>
<keyword evidence="2" id="KW-0732">Signal</keyword>
<gene>
    <name evidence="3" type="ORF">F9K92_13350</name>
</gene>
<comment type="caution">
    <text evidence="3">The sequence shown here is derived from an EMBL/GenBank/DDBJ whole genome shotgun (WGS) entry which is preliminary data.</text>
</comment>
<dbReference type="RefSeq" id="WP_152153416.1">
    <property type="nucleotide sequence ID" value="NZ_WELC01000017.1"/>
</dbReference>
<dbReference type="AlphaFoldDB" id="A0A7V7YEN5"/>
<dbReference type="Proteomes" id="UP000449004">
    <property type="component" value="Unassembled WGS sequence"/>
</dbReference>
<feature type="compositionally biased region" description="Basic and acidic residues" evidence="1">
    <location>
        <begin position="135"/>
        <end position="146"/>
    </location>
</feature>
<feature type="chain" id="PRO_5030876080" description="Late embryogenesis abundant protein" evidence="2">
    <location>
        <begin position="23"/>
        <end position="161"/>
    </location>
</feature>